<dbReference type="AlphaFoldDB" id="A0A238ZRA6"/>
<keyword evidence="2" id="KW-1185">Reference proteome</keyword>
<proteinExistence type="predicted"/>
<gene>
    <name evidence="1" type="ORF">SAMN05216255_0632</name>
</gene>
<dbReference type="EMBL" id="FZOG01000001">
    <property type="protein sequence ID" value="SNR85937.1"/>
    <property type="molecule type" value="Genomic_DNA"/>
</dbReference>
<sequence>MTQIINRDAADKTKGFRLQKLRAATLLLKAANDLSNVNFYYAAIEAEEDVTIIKTVNLSTEQIIEEDKNYSSDSNFTIHSEAVLNTLVSFFDIYIGKWHKSQSTVFTFSFYTTTNFGKEKKKELSDGTTIELPDKPILEIIQNSSEIPDNIASIIKAILLAEYKKQYGKIPGNGYLKALEDISLEDFKIFLKKINWLSGQEDESELQGSAEKLIKSCKYYQLSMSGKEQLILAKILDKIDEKQHFEDFAERFINSAEVELIFKMAESEVSEQLLDPIWKELQELSAKITDKRNLEEKILDNCPAYPKSKIATLARKACSSKTEEEASNKSFLSLKYRVFEACEDYFFDNNKFSNTVNETSIDTTIKSLQQKAADTIEELKKDYTYTVSNKETINGIVVNLIDSCFICFDEEKSE</sequence>
<protein>
    <recommendedName>
        <fullName evidence="3">CD-NTase associated protein 4-like DNA endonuclease domain-containing protein</fullName>
    </recommendedName>
</protein>
<reference evidence="2" key="1">
    <citation type="submission" date="2017-06" db="EMBL/GenBank/DDBJ databases">
        <authorList>
            <person name="Varghese N."/>
            <person name="Submissions S."/>
        </authorList>
    </citation>
    <scope>NUCLEOTIDE SEQUENCE [LARGE SCALE GENOMIC DNA]</scope>
    <source>
        <strain evidence="2">CIP 108523</strain>
    </source>
</reference>
<evidence type="ECO:0008006" key="3">
    <source>
        <dbReference type="Google" id="ProtNLM"/>
    </source>
</evidence>
<dbReference type="RefSeq" id="WP_089358752.1">
    <property type="nucleotide sequence ID" value="NZ_FZOG01000001.1"/>
</dbReference>
<organism evidence="1 2">
    <name type="scientific">Pseudomonas segetis</name>
    <dbReference type="NCBI Taxonomy" id="298908"/>
    <lineage>
        <taxon>Bacteria</taxon>
        <taxon>Pseudomonadati</taxon>
        <taxon>Pseudomonadota</taxon>
        <taxon>Gammaproteobacteria</taxon>
        <taxon>Pseudomonadales</taxon>
        <taxon>Pseudomonadaceae</taxon>
        <taxon>Pseudomonas</taxon>
    </lineage>
</organism>
<evidence type="ECO:0000313" key="2">
    <source>
        <dbReference type="Proteomes" id="UP000242915"/>
    </source>
</evidence>
<evidence type="ECO:0000313" key="1">
    <source>
        <dbReference type="EMBL" id="SNR85937.1"/>
    </source>
</evidence>
<dbReference type="Proteomes" id="UP000242915">
    <property type="component" value="Unassembled WGS sequence"/>
</dbReference>
<name>A0A238ZRA6_9PSED</name>
<accession>A0A238ZRA6</accession>